<evidence type="ECO:0000313" key="2">
    <source>
        <dbReference type="Proteomes" id="UP000308600"/>
    </source>
</evidence>
<proteinExistence type="predicted"/>
<protein>
    <submittedName>
        <fullName evidence="1">Uncharacterized protein</fullName>
    </submittedName>
</protein>
<sequence>MILPSKFLKSVLEKMGLGRLKENEIDLRCGQATDALDELRLELGRKAFEHVQKHGVPSKKHRTRGWTAVHNQEAKVRETAVIYRRARKSLIDLGAKEPILEKYRELKDSDLTSSTSLLDHTAFGQSQKTLPWFWACETGEGIEDDKVLREFHRAHWLRAWEQNKRAEEEFKLVKHEMRWTLNYFRYREQIWRDIASRSGDLHVGYRIYAYRQADIWCGMENRAREQLREYLDRE</sequence>
<gene>
    <name evidence="1" type="ORF">BDN72DRAFT_782205</name>
</gene>
<name>A0ACD2ZY49_9AGAR</name>
<dbReference type="EMBL" id="ML209421">
    <property type="protein sequence ID" value="TFK58356.1"/>
    <property type="molecule type" value="Genomic_DNA"/>
</dbReference>
<evidence type="ECO:0000313" key="1">
    <source>
        <dbReference type="EMBL" id="TFK58356.1"/>
    </source>
</evidence>
<dbReference type="Proteomes" id="UP000308600">
    <property type="component" value="Unassembled WGS sequence"/>
</dbReference>
<keyword evidence="2" id="KW-1185">Reference proteome</keyword>
<reference evidence="1 2" key="1">
    <citation type="journal article" date="2019" name="Nat. Ecol. Evol.">
        <title>Megaphylogeny resolves global patterns of mushroom evolution.</title>
        <authorList>
            <person name="Varga T."/>
            <person name="Krizsan K."/>
            <person name="Foldi C."/>
            <person name="Dima B."/>
            <person name="Sanchez-Garcia M."/>
            <person name="Sanchez-Ramirez S."/>
            <person name="Szollosi G.J."/>
            <person name="Szarkandi J.G."/>
            <person name="Papp V."/>
            <person name="Albert L."/>
            <person name="Andreopoulos W."/>
            <person name="Angelini C."/>
            <person name="Antonin V."/>
            <person name="Barry K.W."/>
            <person name="Bougher N.L."/>
            <person name="Buchanan P."/>
            <person name="Buyck B."/>
            <person name="Bense V."/>
            <person name="Catcheside P."/>
            <person name="Chovatia M."/>
            <person name="Cooper J."/>
            <person name="Damon W."/>
            <person name="Desjardin D."/>
            <person name="Finy P."/>
            <person name="Geml J."/>
            <person name="Haridas S."/>
            <person name="Hughes K."/>
            <person name="Justo A."/>
            <person name="Karasinski D."/>
            <person name="Kautmanova I."/>
            <person name="Kiss B."/>
            <person name="Kocsube S."/>
            <person name="Kotiranta H."/>
            <person name="LaButti K.M."/>
            <person name="Lechner B.E."/>
            <person name="Liimatainen K."/>
            <person name="Lipzen A."/>
            <person name="Lukacs Z."/>
            <person name="Mihaltcheva S."/>
            <person name="Morgado L.N."/>
            <person name="Niskanen T."/>
            <person name="Noordeloos M.E."/>
            <person name="Ohm R.A."/>
            <person name="Ortiz-Santana B."/>
            <person name="Ovrebo C."/>
            <person name="Racz N."/>
            <person name="Riley R."/>
            <person name="Savchenko A."/>
            <person name="Shiryaev A."/>
            <person name="Soop K."/>
            <person name="Spirin V."/>
            <person name="Szebenyi C."/>
            <person name="Tomsovsky M."/>
            <person name="Tulloss R.E."/>
            <person name="Uehling J."/>
            <person name="Grigoriev I.V."/>
            <person name="Vagvolgyi C."/>
            <person name="Papp T."/>
            <person name="Martin F.M."/>
            <person name="Miettinen O."/>
            <person name="Hibbett D.S."/>
            <person name="Nagy L.G."/>
        </authorList>
    </citation>
    <scope>NUCLEOTIDE SEQUENCE [LARGE SCALE GENOMIC DNA]</scope>
    <source>
        <strain evidence="1 2">NL-1719</strain>
    </source>
</reference>
<organism evidence="1 2">
    <name type="scientific">Pluteus cervinus</name>
    <dbReference type="NCBI Taxonomy" id="181527"/>
    <lineage>
        <taxon>Eukaryota</taxon>
        <taxon>Fungi</taxon>
        <taxon>Dikarya</taxon>
        <taxon>Basidiomycota</taxon>
        <taxon>Agaricomycotina</taxon>
        <taxon>Agaricomycetes</taxon>
        <taxon>Agaricomycetidae</taxon>
        <taxon>Agaricales</taxon>
        <taxon>Pluteineae</taxon>
        <taxon>Pluteaceae</taxon>
        <taxon>Pluteus</taxon>
    </lineage>
</organism>
<accession>A0ACD2ZY49</accession>